<dbReference type="SUPFAM" id="SSF56235">
    <property type="entry name" value="N-terminal nucleophile aminohydrolases (Ntn hydrolases)"/>
    <property type="match status" value="1"/>
</dbReference>
<dbReference type="GO" id="GO:0046872">
    <property type="term" value="F:metal ion binding"/>
    <property type="evidence" value="ECO:0007669"/>
    <property type="project" value="UniProtKB-KW"/>
</dbReference>
<keyword evidence="9" id="KW-0560">Oxidoreductase</keyword>
<feature type="non-terminal residue" evidence="16">
    <location>
        <position position="215"/>
    </location>
</feature>
<keyword evidence="12" id="KW-0314">Glutamate biosynthesis</keyword>
<evidence type="ECO:0000256" key="10">
    <source>
        <dbReference type="ARBA" id="ARBA00023004"/>
    </source>
</evidence>
<dbReference type="PANTHER" id="PTHR11938">
    <property type="entry name" value="FAD NADPH DEHYDROGENASE/OXIDOREDUCTASE"/>
    <property type="match status" value="1"/>
</dbReference>
<dbReference type="EMBL" id="JBHSWU010001317">
    <property type="protein sequence ID" value="MFC6726692.1"/>
    <property type="molecule type" value="Genomic_DNA"/>
</dbReference>
<evidence type="ECO:0000256" key="5">
    <source>
        <dbReference type="ARBA" id="ARBA00022630"/>
    </source>
</evidence>
<dbReference type="AlphaFoldDB" id="A0ABD5S590"/>
<keyword evidence="11" id="KW-0411">Iron-sulfur</keyword>
<dbReference type="GO" id="GO:0051538">
    <property type="term" value="F:3 iron, 4 sulfur cluster binding"/>
    <property type="evidence" value="ECO:0007669"/>
    <property type="project" value="UniProtKB-KW"/>
</dbReference>
<organism evidence="16 17">
    <name type="scientific">Halobium palmae</name>
    <dbReference type="NCBI Taxonomy" id="1776492"/>
    <lineage>
        <taxon>Archaea</taxon>
        <taxon>Methanobacteriati</taxon>
        <taxon>Methanobacteriota</taxon>
        <taxon>Stenosarchaea group</taxon>
        <taxon>Halobacteria</taxon>
        <taxon>Halobacteriales</taxon>
        <taxon>Haloferacaceae</taxon>
        <taxon>Halobium</taxon>
    </lineage>
</organism>
<evidence type="ECO:0000259" key="15">
    <source>
        <dbReference type="PROSITE" id="PS51278"/>
    </source>
</evidence>
<evidence type="ECO:0000256" key="12">
    <source>
        <dbReference type="ARBA" id="ARBA00023164"/>
    </source>
</evidence>
<comment type="cofactor">
    <cofactor evidence="1">
        <name>FMN</name>
        <dbReference type="ChEBI" id="CHEBI:58210"/>
    </cofactor>
</comment>
<dbReference type="GO" id="GO:0006537">
    <property type="term" value="P:glutamate biosynthetic process"/>
    <property type="evidence" value="ECO:0007669"/>
    <property type="project" value="UniProtKB-KW"/>
</dbReference>
<dbReference type="Proteomes" id="UP001596328">
    <property type="component" value="Unassembled WGS sequence"/>
</dbReference>
<keyword evidence="10" id="KW-0408">Iron</keyword>
<keyword evidence="4" id="KW-0028">Amino-acid biosynthesis</keyword>
<keyword evidence="6" id="KW-0288">FMN</keyword>
<comment type="pathway">
    <text evidence="14">Amino-acid biosynthesis.</text>
</comment>
<dbReference type="GO" id="GO:0016491">
    <property type="term" value="F:oxidoreductase activity"/>
    <property type="evidence" value="ECO:0007669"/>
    <property type="project" value="UniProtKB-KW"/>
</dbReference>
<comment type="similarity">
    <text evidence="3">Belongs to the glutamate synthase family.</text>
</comment>
<keyword evidence="7" id="KW-0479">Metal-binding</keyword>
<reference evidence="16 17" key="1">
    <citation type="journal article" date="2019" name="Int. J. Syst. Evol. Microbiol.">
        <title>The Global Catalogue of Microorganisms (GCM) 10K type strain sequencing project: providing services to taxonomists for standard genome sequencing and annotation.</title>
        <authorList>
            <consortium name="The Broad Institute Genomics Platform"/>
            <consortium name="The Broad Institute Genome Sequencing Center for Infectious Disease"/>
            <person name="Wu L."/>
            <person name="Ma J."/>
        </authorList>
    </citation>
    <scope>NUCLEOTIDE SEQUENCE [LARGE SCALE GENOMIC DNA]</scope>
    <source>
        <strain evidence="16 17">NBRC 111368</strain>
    </source>
</reference>
<dbReference type="PANTHER" id="PTHR11938:SF133">
    <property type="entry name" value="GLUTAMATE SYNTHASE (NADH)"/>
    <property type="match status" value="1"/>
</dbReference>
<dbReference type="InterPro" id="IPR017932">
    <property type="entry name" value="GATase_2_dom"/>
</dbReference>
<sequence length="215" mass="23934">DPGTPVDAFDRALYVGRRAAEKTVGASDVDGAARFYVCSLSRKTLVYKGLLTAEQLRSYYPDLADERLDSQLALVHARFSTNTLGAWHLAHPYRNVIHNGEINTIRGNINWMRARETDLDHPDLSDDDLDTIRPVTNADQSDTASVDNAVELLLQGGRDLPHVLRMLVPEAFEGDDRMDADRKDWYDFHASMLEPWDGPALVAATDGDRIAAVLD</sequence>
<dbReference type="InterPro" id="IPR050711">
    <property type="entry name" value="ET-N_metabolism_enzyme"/>
</dbReference>
<gene>
    <name evidence="16" type="ORF">ACFQE1_20435</name>
</gene>
<comment type="caution">
    <text evidence="16">The sequence shown here is derived from an EMBL/GenBank/DDBJ whole genome shotgun (WGS) entry which is preliminary data.</text>
</comment>
<evidence type="ECO:0000256" key="1">
    <source>
        <dbReference type="ARBA" id="ARBA00001917"/>
    </source>
</evidence>
<evidence type="ECO:0000313" key="17">
    <source>
        <dbReference type="Proteomes" id="UP001596328"/>
    </source>
</evidence>
<dbReference type="Gene3D" id="3.60.20.10">
    <property type="entry name" value="Glutamine Phosphoribosylpyrophosphate, subunit 1, domain 1"/>
    <property type="match status" value="1"/>
</dbReference>
<evidence type="ECO:0000256" key="9">
    <source>
        <dbReference type="ARBA" id="ARBA00023002"/>
    </source>
</evidence>
<keyword evidence="8" id="KW-0315">Glutamine amidotransferase</keyword>
<protein>
    <submittedName>
        <fullName evidence="16">Glutamate synthase subunit alpha</fullName>
    </submittedName>
</protein>
<comment type="cofactor">
    <cofactor evidence="2">
        <name>[3Fe-4S] cluster</name>
        <dbReference type="ChEBI" id="CHEBI:21137"/>
    </cofactor>
</comment>
<dbReference type="InterPro" id="IPR029055">
    <property type="entry name" value="Ntn_hydrolases_N"/>
</dbReference>
<feature type="domain" description="Glutamine amidotransferase type-2" evidence="15">
    <location>
        <begin position="1"/>
        <end position="215"/>
    </location>
</feature>
<name>A0ABD5S590_9EURY</name>
<dbReference type="PROSITE" id="PS51278">
    <property type="entry name" value="GATASE_TYPE_2"/>
    <property type="match status" value="1"/>
</dbReference>
<evidence type="ECO:0000256" key="14">
    <source>
        <dbReference type="ARBA" id="ARBA00029440"/>
    </source>
</evidence>
<evidence type="ECO:0000256" key="6">
    <source>
        <dbReference type="ARBA" id="ARBA00022643"/>
    </source>
</evidence>
<evidence type="ECO:0000256" key="7">
    <source>
        <dbReference type="ARBA" id="ARBA00022723"/>
    </source>
</evidence>
<feature type="non-terminal residue" evidence="16">
    <location>
        <position position="1"/>
    </location>
</feature>
<proteinExistence type="inferred from homology"/>
<accession>A0ABD5S590</accession>
<evidence type="ECO:0000256" key="2">
    <source>
        <dbReference type="ARBA" id="ARBA00001927"/>
    </source>
</evidence>
<keyword evidence="13" id="KW-0003">3Fe-4S</keyword>
<evidence type="ECO:0000256" key="11">
    <source>
        <dbReference type="ARBA" id="ARBA00023014"/>
    </source>
</evidence>
<dbReference type="Pfam" id="PF00310">
    <property type="entry name" value="GATase_2"/>
    <property type="match status" value="1"/>
</dbReference>
<evidence type="ECO:0000256" key="8">
    <source>
        <dbReference type="ARBA" id="ARBA00022962"/>
    </source>
</evidence>
<evidence type="ECO:0000256" key="4">
    <source>
        <dbReference type="ARBA" id="ARBA00022605"/>
    </source>
</evidence>
<evidence type="ECO:0000256" key="13">
    <source>
        <dbReference type="ARBA" id="ARBA00023291"/>
    </source>
</evidence>
<evidence type="ECO:0000256" key="3">
    <source>
        <dbReference type="ARBA" id="ARBA00009716"/>
    </source>
</evidence>
<keyword evidence="17" id="KW-1185">Reference proteome</keyword>
<evidence type="ECO:0000313" key="16">
    <source>
        <dbReference type="EMBL" id="MFC6726692.1"/>
    </source>
</evidence>
<keyword evidence="5" id="KW-0285">Flavoprotein</keyword>